<comment type="caution">
    <text evidence="2">The sequence shown here is derived from an EMBL/GenBank/DDBJ whole genome shotgun (WGS) entry which is preliminary data.</text>
</comment>
<protein>
    <submittedName>
        <fullName evidence="2">Uncharacterized protein</fullName>
    </submittedName>
</protein>
<organism evidence="2 4">
    <name type="scientific">Cucumis melo var. makuwa</name>
    <name type="common">Oriental melon</name>
    <dbReference type="NCBI Taxonomy" id="1194695"/>
    <lineage>
        <taxon>Eukaryota</taxon>
        <taxon>Viridiplantae</taxon>
        <taxon>Streptophyta</taxon>
        <taxon>Embryophyta</taxon>
        <taxon>Tracheophyta</taxon>
        <taxon>Spermatophyta</taxon>
        <taxon>Magnoliopsida</taxon>
        <taxon>eudicotyledons</taxon>
        <taxon>Gunneridae</taxon>
        <taxon>Pentapetalae</taxon>
        <taxon>rosids</taxon>
        <taxon>fabids</taxon>
        <taxon>Cucurbitales</taxon>
        <taxon>Cucurbitaceae</taxon>
        <taxon>Benincaseae</taxon>
        <taxon>Cucumis</taxon>
    </lineage>
</organism>
<dbReference type="EMBL" id="SSTE01001190">
    <property type="protein sequence ID" value="KAA0065775.1"/>
    <property type="molecule type" value="Genomic_DNA"/>
</dbReference>
<evidence type="ECO:0000313" key="4">
    <source>
        <dbReference type="Proteomes" id="UP000321393"/>
    </source>
</evidence>
<dbReference type="Proteomes" id="UP000321393">
    <property type="component" value="Unassembled WGS sequence"/>
</dbReference>
<feature type="region of interest" description="Disordered" evidence="1">
    <location>
        <begin position="1"/>
        <end position="22"/>
    </location>
</feature>
<accession>A0A5A7VJ76</accession>
<evidence type="ECO:0000313" key="2">
    <source>
        <dbReference type="EMBL" id="KAA0065775.1"/>
    </source>
</evidence>
<reference evidence="4 5" key="1">
    <citation type="submission" date="2019-08" db="EMBL/GenBank/DDBJ databases">
        <title>Draft genome sequences of two oriental melons (Cucumis melo L. var makuwa).</title>
        <authorList>
            <person name="Kwon S.-Y."/>
        </authorList>
    </citation>
    <scope>NUCLEOTIDE SEQUENCE [LARGE SCALE GENOMIC DNA]</scope>
    <source>
        <strain evidence="5">cv. Chang Bougi</strain>
        <strain evidence="4">cv. SW 3</strain>
        <tissue evidence="2">Leaf</tissue>
    </source>
</reference>
<dbReference type="Proteomes" id="UP000321947">
    <property type="component" value="Unassembled WGS sequence"/>
</dbReference>
<evidence type="ECO:0000313" key="3">
    <source>
        <dbReference type="EMBL" id="TYJ96515.1"/>
    </source>
</evidence>
<sequence length="137" mass="14880">MATEEEENQCPTSTSTRTSAFKRLRVGSDGKSLIVPSKNRTADDEELDPTTKVQLSLVEIGSLTAKQNEDIRSFLPGVGFDDKSSISHNRNQIAKGKENEDARSFLLRVGSDGKSLIAPSRNQIADNGVTPANDCEK</sequence>
<proteinExistence type="predicted"/>
<feature type="region of interest" description="Disordered" evidence="1">
    <location>
        <begin position="118"/>
        <end position="137"/>
    </location>
</feature>
<dbReference type="AlphaFoldDB" id="A0A5A7VJ76"/>
<name>A0A5A7VJ76_CUCMM</name>
<gene>
    <name evidence="3" type="ORF">E5676_scaffold546G001640</name>
    <name evidence="2" type="ORF">E6C27_scaffold37G00680</name>
</gene>
<evidence type="ECO:0000313" key="5">
    <source>
        <dbReference type="Proteomes" id="UP000321947"/>
    </source>
</evidence>
<feature type="compositionally biased region" description="Polar residues" evidence="1">
    <location>
        <begin position="9"/>
        <end position="19"/>
    </location>
</feature>
<dbReference type="EMBL" id="SSTD01019467">
    <property type="protein sequence ID" value="TYJ96515.1"/>
    <property type="molecule type" value="Genomic_DNA"/>
</dbReference>
<evidence type="ECO:0000256" key="1">
    <source>
        <dbReference type="SAM" id="MobiDB-lite"/>
    </source>
</evidence>
<feature type="region of interest" description="Disordered" evidence="1">
    <location>
        <begin position="78"/>
        <end position="98"/>
    </location>
</feature>